<evidence type="ECO:0000256" key="1">
    <source>
        <dbReference type="SAM" id="MobiDB-lite"/>
    </source>
</evidence>
<dbReference type="AlphaFoldDB" id="A0A2P2LUM5"/>
<feature type="compositionally biased region" description="Gly residues" evidence="1">
    <location>
        <begin position="63"/>
        <end position="77"/>
    </location>
</feature>
<feature type="region of interest" description="Disordered" evidence="1">
    <location>
        <begin position="12"/>
        <end position="94"/>
    </location>
</feature>
<protein>
    <submittedName>
        <fullName evidence="2">RNA binding protein</fullName>
    </submittedName>
</protein>
<proteinExistence type="predicted"/>
<name>A0A2P2LUM5_RHIMU</name>
<organism evidence="2">
    <name type="scientific">Rhizophora mucronata</name>
    <name type="common">Asiatic mangrove</name>
    <dbReference type="NCBI Taxonomy" id="61149"/>
    <lineage>
        <taxon>Eukaryota</taxon>
        <taxon>Viridiplantae</taxon>
        <taxon>Streptophyta</taxon>
        <taxon>Embryophyta</taxon>
        <taxon>Tracheophyta</taxon>
        <taxon>Spermatophyta</taxon>
        <taxon>Magnoliopsida</taxon>
        <taxon>eudicotyledons</taxon>
        <taxon>Gunneridae</taxon>
        <taxon>Pentapetalae</taxon>
        <taxon>rosids</taxon>
        <taxon>fabids</taxon>
        <taxon>Malpighiales</taxon>
        <taxon>Rhizophoraceae</taxon>
        <taxon>Rhizophora</taxon>
    </lineage>
</organism>
<sequence length="113" mass="11967">MINGCRIVVEEKRSTSRGNNRGRFSSGGGAGYRSEGARGRANFGGGKTHSRGDFSTRTEFGNRGSGRNGFPNHGGNGYWRDKAGNNGGRTNRTNELTLNAAAKNMALRVSATA</sequence>
<reference evidence="2" key="1">
    <citation type="submission" date="2018-02" db="EMBL/GenBank/DDBJ databases">
        <title>Rhizophora mucronata_Transcriptome.</title>
        <authorList>
            <person name="Meera S.P."/>
            <person name="Sreeshan A."/>
            <person name="Augustine A."/>
        </authorList>
    </citation>
    <scope>NUCLEOTIDE SEQUENCE</scope>
    <source>
        <tissue evidence="2">Leaf</tissue>
    </source>
</reference>
<accession>A0A2P2LUM5</accession>
<evidence type="ECO:0000313" key="2">
    <source>
        <dbReference type="EMBL" id="MBX21679.1"/>
    </source>
</evidence>
<dbReference type="EMBL" id="GGEC01041195">
    <property type="protein sequence ID" value="MBX21679.1"/>
    <property type="molecule type" value="Transcribed_RNA"/>
</dbReference>